<dbReference type="PROSITE" id="PS51432">
    <property type="entry name" value="AP_NUCLEASE_F2_4"/>
    <property type="match status" value="1"/>
</dbReference>
<evidence type="ECO:0000256" key="2">
    <source>
        <dbReference type="ARBA" id="ARBA00022723"/>
    </source>
</evidence>
<dbReference type="InterPro" id="IPR036237">
    <property type="entry name" value="Xyl_isomerase-like_sf"/>
</dbReference>
<feature type="binding site" evidence="7">
    <location>
        <position position="226"/>
    </location>
    <ligand>
        <name>Zn(2+)</name>
        <dbReference type="ChEBI" id="CHEBI:29105"/>
        <label>3</label>
    </ligand>
</feature>
<evidence type="ECO:0000256" key="7">
    <source>
        <dbReference type="HAMAP-Rule" id="MF_00152"/>
    </source>
</evidence>
<dbReference type="SMART" id="SM00518">
    <property type="entry name" value="AP2Ec"/>
    <property type="match status" value="1"/>
</dbReference>
<feature type="binding site" evidence="7">
    <location>
        <position position="224"/>
    </location>
    <ligand>
        <name>Zn(2+)</name>
        <dbReference type="ChEBI" id="CHEBI:29105"/>
        <label>3</label>
    </ligand>
</feature>
<evidence type="ECO:0000256" key="4">
    <source>
        <dbReference type="ARBA" id="ARBA00022801"/>
    </source>
</evidence>
<evidence type="ECO:0000256" key="1">
    <source>
        <dbReference type="ARBA" id="ARBA00005340"/>
    </source>
</evidence>
<dbReference type="CDD" id="cd00019">
    <property type="entry name" value="AP2Ec"/>
    <property type="match status" value="1"/>
</dbReference>
<keyword evidence="7" id="KW-0255">Endonuclease</keyword>
<feature type="binding site" evidence="7">
    <location>
        <position position="67"/>
    </location>
    <ligand>
        <name>Zn(2+)</name>
        <dbReference type="ChEBI" id="CHEBI:29105"/>
        <label>1</label>
    </ligand>
</feature>
<name>A0ABS0A0L0_9FIRM</name>
<dbReference type="RefSeq" id="WP_194703925.1">
    <property type="nucleotide sequence ID" value="NZ_JADKNH010000019.1"/>
</dbReference>
<dbReference type="Proteomes" id="UP000614200">
    <property type="component" value="Unassembled WGS sequence"/>
</dbReference>
<feature type="binding site" evidence="7">
    <location>
        <position position="211"/>
    </location>
    <ligand>
        <name>Zn(2+)</name>
        <dbReference type="ChEBI" id="CHEBI:29105"/>
        <label>2</label>
    </ligand>
</feature>
<evidence type="ECO:0000256" key="5">
    <source>
        <dbReference type="ARBA" id="ARBA00022833"/>
    </source>
</evidence>
<feature type="binding site" evidence="7">
    <location>
        <position position="107"/>
    </location>
    <ligand>
        <name>Zn(2+)</name>
        <dbReference type="ChEBI" id="CHEBI:29105"/>
        <label>1</label>
    </ligand>
</feature>
<dbReference type="SUPFAM" id="SSF51658">
    <property type="entry name" value="Xylose isomerase-like"/>
    <property type="match status" value="1"/>
</dbReference>
<proteinExistence type="inferred from homology"/>
<dbReference type="InterPro" id="IPR001719">
    <property type="entry name" value="AP_endonuc_2"/>
</dbReference>
<keyword evidence="4 7" id="KW-0378">Hydrolase</keyword>
<dbReference type="PROSITE" id="PS00731">
    <property type="entry name" value="AP_NUCLEASE_F2_3"/>
    <property type="match status" value="1"/>
</dbReference>
<comment type="cofactor">
    <cofactor evidence="7">
        <name>Zn(2+)</name>
        <dbReference type="ChEBI" id="CHEBI:29105"/>
    </cofactor>
    <text evidence="7">Binds 3 Zn(2+) ions.</text>
</comment>
<keyword evidence="7" id="KW-0540">Nuclease</keyword>
<feature type="binding site" evidence="7">
    <location>
        <position position="179"/>
    </location>
    <ligand>
        <name>Zn(2+)</name>
        <dbReference type="ChEBI" id="CHEBI:29105"/>
        <label>3</label>
    </ligand>
</feature>
<keyword evidence="10" id="KW-1185">Reference proteome</keyword>
<dbReference type="EMBL" id="JADKNH010000019">
    <property type="protein sequence ID" value="MBF4695685.1"/>
    <property type="molecule type" value="Genomic_DNA"/>
</dbReference>
<comment type="function">
    <text evidence="7">Endonuclease IV plays a role in DNA repair. It cleaves phosphodiester bonds at apurinic or apyrimidinic (AP) sites, generating a 3'-hydroxyl group and a 5'-terminal sugar phosphate.</text>
</comment>
<keyword evidence="2 7" id="KW-0479">Metal-binding</keyword>
<dbReference type="NCBIfam" id="TIGR00587">
    <property type="entry name" value="nfo"/>
    <property type="match status" value="1"/>
</dbReference>
<evidence type="ECO:0000256" key="6">
    <source>
        <dbReference type="ARBA" id="ARBA00023204"/>
    </source>
</evidence>
<dbReference type="PROSITE" id="PS00730">
    <property type="entry name" value="AP_NUCLEASE_F2_2"/>
    <property type="match status" value="1"/>
</dbReference>
<comment type="catalytic activity">
    <reaction evidence="7">
        <text>Endonucleolytic cleavage to 5'-phosphooligonucleotide end-products.</text>
        <dbReference type="EC" id="3.1.21.2"/>
    </reaction>
</comment>
<evidence type="ECO:0000313" key="10">
    <source>
        <dbReference type="Proteomes" id="UP000614200"/>
    </source>
</evidence>
<reference evidence="9 10" key="1">
    <citation type="submission" date="2020-11" db="EMBL/GenBank/DDBJ databases">
        <title>Fusibacter basophilias sp. nov.</title>
        <authorList>
            <person name="Qiu D."/>
        </authorList>
    </citation>
    <scope>NUCLEOTIDE SEQUENCE [LARGE SCALE GENOMIC DNA]</scope>
    <source>
        <strain evidence="9 10">Q10-2</strain>
    </source>
</reference>
<protein>
    <recommendedName>
        <fullName evidence="7">Probable endonuclease 4</fullName>
        <ecNumber evidence="7">3.1.21.2</ecNumber>
    </recommendedName>
    <alternativeName>
        <fullName evidence="7">Endodeoxyribonuclease IV</fullName>
    </alternativeName>
    <alternativeName>
        <fullName evidence="7">Endonuclease IV</fullName>
    </alternativeName>
</protein>
<dbReference type="Pfam" id="PF01261">
    <property type="entry name" value="AP_endonuc_2"/>
    <property type="match status" value="1"/>
</dbReference>
<feature type="binding site" evidence="7">
    <location>
        <position position="142"/>
    </location>
    <ligand>
        <name>Zn(2+)</name>
        <dbReference type="ChEBI" id="CHEBI:29105"/>
        <label>1</label>
    </ligand>
</feature>
<dbReference type="InterPro" id="IPR013022">
    <property type="entry name" value="Xyl_isomerase-like_TIM-brl"/>
</dbReference>
<comment type="caution">
    <text evidence="9">The sequence shown here is derived from an EMBL/GenBank/DDBJ whole genome shotgun (WGS) entry which is preliminary data.</text>
</comment>
<feature type="binding site" evidence="7">
    <location>
        <position position="256"/>
    </location>
    <ligand>
        <name>Zn(2+)</name>
        <dbReference type="ChEBI" id="CHEBI:29105"/>
        <label>2</label>
    </ligand>
</feature>
<keyword evidence="6 7" id="KW-0234">DNA repair</keyword>
<accession>A0ABS0A0L0</accession>
<dbReference type="HAMAP" id="MF_00152">
    <property type="entry name" value="Nfo"/>
    <property type="match status" value="1"/>
</dbReference>
<sequence>MLRLGPHISIAKGFYQAAKDASQIHANTFQFFTRNPRGGSAKEIDPKDIESLKELMNQQDIAHLLAHAPYTMNPAAQKDDVYAFAKSTFSDDLKRLEKVPCCLYNFHPGSHTGKGVEYGIQRITTLLNDVLTGDEKLHVLLEGMSGKGTEIGSTFEELRAIIDQVTQNHILGVCLDTCHLYSAGYDIVNQLDDVIEQFDQIVGLDRLKAMHLNDSKVPFGSHKDRHEIIGQGTIGIEALSRIINHPKLRHLPFFLETPNELEGHGKEVATLRALYKSEA</sequence>
<gene>
    <name evidence="7" type="primary">nfo</name>
    <name evidence="9" type="ORF">ISU02_21530</name>
</gene>
<dbReference type="PANTHER" id="PTHR21445">
    <property type="entry name" value="ENDONUCLEASE IV ENDODEOXYRIBONUCLEASE IV"/>
    <property type="match status" value="1"/>
</dbReference>
<dbReference type="InterPro" id="IPR018246">
    <property type="entry name" value="AP_endonuc_F2_Zn_BS"/>
</dbReference>
<dbReference type="Gene3D" id="3.20.20.150">
    <property type="entry name" value="Divalent-metal-dependent TIM barrel enzymes"/>
    <property type="match status" value="1"/>
</dbReference>
<comment type="similarity">
    <text evidence="1 7">Belongs to the AP endonuclease 2 family.</text>
</comment>
<evidence type="ECO:0000259" key="8">
    <source>
        <dbReference type="Pfam" id="PF01261"/>
    </source>
</evidence>
<evidence type="ECO:0000313" key="9">
    <source>
        <dbReference type="EMBL" id="MBF4695685.1"/>
    </source>
</evidence>
<organism evidence="9 10">
    <name type="scientific">Fusibacter ferrireducens</name>
    <dbReference type="NCBI Taxonomy" id="2785058"/>
    <lineage>
        <taxon>Bacteria</taxon>
        <taxon>Bacillati</taxon>
        <taxon>Bacillota</taxon>
        <taxon>Clostridia</taxon>
        <taxon>Eubacteriales</taxon>
        <taxon>Eubacteriales Family XII. Incertae Sedis</taxon>
        <taxon>Fusibacter</taxon>
    </lineage>
</organism>
<feature type="binding site" evidence="7">
    <location>
        <position position="142"/>
    </location>
    <ligand>
        <name>Zn(2+)</name>
        <dbReference type="ChEBI" id="CHEBI:29105"/>
        <label>2</label>
    </ligand>
</feature>
<evidence type="ECO:0000256" key="3">
    <source>
        <dbReference type="ARBA" id="ARBA00022763"/>
    </source>
</evidence>
<feature type="domain" description="Xylose isomerase-like TIM barrel" evidence="8">
    <location>
        <begin position="20"/>
        <end position="273"/>
    </location>
</feature>
<feature type="binding site" evidence="7">
    <location>
        <position position="176"/>
    </location>
    <ligand>
        <name>Zn(2+)</name>
        <dbReference type="ChEBI" id="CHEBI:29105"/>
        <label>2</label>
    </ligand>
</feature>
<keyword evidence="3 7" id="KW-0227">DNA damage</keyword>
<dbReference type="PANTHER" id="PTHR21445:SF0">
    <property type="entry name" value="APURINIC-APYRIMIDINIC ENDONUCLEASE"/>
    <property type="match status" value="1"/>
</dbReference>
<keyword evidence="5 7" id="KW-0862">Zinc</keyword>
<dbReference type="EC" id="3.1.21.2" evidence="7"/>